<keyword evidence="2" id="KW-1133">Transmembrane helix</keyword>
<feature type="domain" description="CRAL-TRIO" evidence="4">
    <location>
        <begin position="315"/>
        <end position="476"/>
    </location>
</feature>
<dbReference type="InterPro" id="IPR052578">
    <property type="entry name" value="PI_Transfer_CRAL-TRIO"/>
</dbReference>
<dbReference type="AlphaFoldDB" id="A0A9W6ZDU5"/>
<dbReference type="SUPFAM" id="SSF50729">
    <property type="entry name" value="PH domain-like"/>
    <property type="match status" value="1"/>
</dbReference>
<dbReference type="CDD" id="cd00821">
    <property type="entry name" value="PH"/>
    <property type="match status" value="1"/>
</dbReference>
<organism evidence="5 6">
    <name type="scientific">Triparma verrucosa</name>
    <dbReference type="NCBI Taxonomy" id="1606542"/>
    <lineage>
        <taxon>Eukaryota</taxon>
        <taxon>Sar</taxon>
        <taxon>Stramenopiles</taxon>
        <taxon>Ochrophyta</taxon>
        <taxon>Bolidophyceae</taxon>
        <taxon>Parmales</taxon>
        <taxon>Triparmaceae</taxon>
        <taxon>Triparma</taxon>
    </lineage>
</organism>
<dbReference type="InterPro" id="IPR036273">
    <property type="entry name" value="CRAL/TRIO_N_dom_sf"/>
</dbReference>
<evidence type="ECO:0008006" key="7">
    <source>
        <dbReference type="Google" id="ProtNLM"/>
    </source>
</evidence>
<dbReference type="InterPro" id="IPR036865">
    <property type="entry name" value="CRAL-TRIO_dom_sf"/>
</dbReference>
<proteinExistence type="predicted"/>
<dbReference type="InterPro" id="IPR001251">
    <property type="entry name" value="CRAL-TRIO_dom"/>
</dbReference>
<feature type="region of interest" description="Disordered" evidence="1">
    <location>
        <begin position="219"/>
        <end position="242"/>
    </location>
</feature>
<dbReference type="PANTHER" id="PTHR45824">
    <property type="entry name" value="GH16843P"/>
    <property type="match status" value="1"/>
</dbReference>
<dbReference type="CDD" id="cd00170">
    <property type="entry name" value="SEC14"/>
    <property type="match status" value="1"/>
</dbReference>
<feature type="compositionally biased region" description="Pro residues" evidence="1">
    <location>
        <begin position="46"/>
        <end position="64"/>
    </location>
</feature>
<keyword evidence="6" id="KW-1185">Reference proteome</keyword>
<comment type="caution">
    <text evidence="5">The sequence shown here is derived from an EMBL/GenBank/DDBJ whole genome shotgun (WGS) entry which is preliminary data.</text>
</comment>
<dbReference type="Pfam" id="PF00169">
    <property type="entry name" value="PH"/>
    <property type="match status" value="1"/>
</dbReference>
<dbReference type="SMART" id="SM01100">
    <property type="entry name" value="CRAL_TRIO_N"/>
    <property type="match status" value="1"/>
</dbReference>
<evidence type="ECO:0000313" key="6">
    <source>
        <dbReference type="Proteomes" id="UP001165160"/>
    </source>
</evidence>
<dbReference type="EMBL" id="BRXX01000585">
    <property type="protein sequence ID" value="GMH48729.1"/>
    <property type="molecule type" value="Genomic_DNA"/>
</dbReference>
<evidence type="ECO:0000256" key="2">
    <source>
        <dbReference type="SAM" id="Phobius"/>
    </source>
</evidence>
<dbReference type="Gene3D" id="2.30.29.30">
    <property type="entry name" value="Pleckstrin-homology domain (PH domain)/Phosphotyrosine-binding domain (PTB)"/>
    <property type="match status" value="1"/>
</dbReference>
<feature type="transmembrane region" description="Helical" evidence="2">
    <location>
        <begin position="12"/>
        <end position="37"/>
    </location>
</feature>
<evidence type="ECO:0000256" key="1">
    <source>
        <dbReference type="SAM" id="MobiDB-lite"/>
    </source>
</evidence>
<evidence type="ECO:0000259" key="3">
    <source>
        <dbReference type="PROSITE" id="PS50003"/>
    </source>
</evidence>
<dbReference type="SUPFAM" id="SSF52087">
    <property type="entry name" value="CRAL/TRIO domain"/>
    <property type="match status" value="1"/>
</dbReference>
<feature type="domain" description="PH" evidence="3">
    <location>
        <begin position="103"/>
        <end position="207"/>
    </location>
</feature>
<dbReference type="InterPro" id="IPR001849">
    <property type="entry name" value="PH_domain"/>
</dbReference>
<dbReference type="SMART" id="SM00516">
    <property type="entry name" value="SEC14"/>
    <property type="match status" value="1"/>
</dbReference>
<dbReference type="SUPFAM" id="SSF46938">
    <property type="entry name" value="CRAL/TRIO N-terminal domain"/>
    <property type="match status" value="1"/>
</dbReference>
<dbReference type="SMART" id="SM00233">
    <property type="entry name" value="PH"/>
    <property type="match status" value="1"/>
</dbReference>
<dbReference type="PANTHER" id="PTHR45824:SF29">
    <property type="entry name" value="GH16843P"/>
    <property type="match status" value="1"/>
</dbReference>
<dbReference type="PROSITE" id="PS50003">
    <property type="entry name" value="PH_DOMAIN"/>
    <property type="match status" value="1"/>
</dbReference>
<dbReference type="PROSITE" id="PS50191">
    <property type="entry name" value="CRAL_TRIO"/>
    <property type="match status" value="1"/>
</dbReference>
<reference evidence="6" key="1">
    <citation type="journal article" date="2023" name="Commun. Biol.">
        <title>Genome analysis of Parmales, the sister group of diatoms, reveals the evolutionary specialization of diatoms from phago-mixotrophs to photoautotrophs.</title>
        <authorList>
            <person name="Ban H."/>
            <person name="Sato S."/>
            <person name="Yoshikawa S."/>
            <person name="Yamada K."/>
            <person name="Nakamura Y."/>
            <person name="Ichinomiya M."/>
            <person name="Sato N."/>
            <person name="Blanc-Mathieu R."/>
            <person name="Endo H."/>
            <person name="Kuwata A."/>
            <person name="Ogata H."/>
        </authorList>
    </citation>
    <scope>NUCLEOTIDE SEQUENCE [LARGE SCALE GENOMIC DNA]</scope>
    <source>
        <strain evidence="6">NIES 3699</strain>
    </source>
</reference>
<dbReference type="InterPro" id="IPR011074">
    <property type="entry name" value="CRAL/TRIO_N_dom"/>
</dbReference>
<dbReference type="Pfam" id="PF00650">
    <property type="entry name" value="CRAL_TRIO"/>
    <property type="match status" value="1"/>
</dbReference>
<sequence length="505" mass="57870">MFGFTLELPGRIFSSIFPSILSPLGLLLLVLTMFFFLRQAPLGNPDKPPPPTSRSAPTPSPMSPPRVVRRQSQNGSPVQKRKFRDSVTKIDEATQLLLEDRSIHDMRAYLYKRSQGLGLFKMGQSRYFVTHGAYLIYYETEAKANAAMTANQDPLAAIDIRHITKVEYLEPKQIKIVLSDTTKSYLLQASSDDNAKLWVANLTKRRKALLDALKEFYPNPNNPADSTTEEGRPRSGSSIDVKDRTLTEKTLATVTDAELLALSSIKQQFVSEGFKVPDSALCLRFLRARKGNVPDAIDFLRQHLEWRRSTFPIKYDEIKEELKKGKYVLRGLDRDGDVIIYIRGCLLGPDTYSSLENHMRQVFYLLERVRAEVLKDPMDKFCIIYDRWDVDRAKSDKPWTKAIAKALGDQYPESMKRCIVYPSNRVFRYIWNLVKVFFDPVTAAKIVMVGSSDELYKFIEKDQLLKTAGGTDDYEFKIEHVETKEMMSLEMRNLERVAPDPQTVY</sequence>
<dbReference type="Proteomes" id="UP001165160">
    <property type="component" value="Unassembled WGS sequence"/>
</dbReference>
<feature type="region of interest" description="Disordered" evidence="1">
    <location>
        <begin position="45"/>
        <end position="83"/>
    </location>
</feature>
<keyword evidence="2" id="KW-0472">Membrane</keyword>
<dbReference type="Gene3D" id="3.40.525.10">
    <property type="entry name" value="CRAL-TRIO lipid binding domain"/>
    <property type="match status" value="1"/>
</dbReference>
<evidence type="ECO:0000259" key="4">
    <source>
        <dbReference type="PROSITE" id="PS50191"/>
    </source>
</evidence>
<protein>
    <recommendedName>
        <fullName evidence="7">CRAL-TRIO domain-containing protein</fullName>
    </recommendedName>
</protein>
<evidence type="ECO:0000313" key="5">
    <source>
        <dbReference type="EMBL" id="GMH48729.1"/>
    </source>
</evidence>
<dbReference type="GO" id="GO:0008526">
    <property type="term" value="F:phosphatidylinositol transfer activity"/>
    <property type="evidence" value="ECO:0007669"/>
    <property type="project" value="TreeGrafter"/>
</dbReference>
<name>A0A9W6ZDU5_9STRA</name>
<accession>A0A9W6ZDU5</accession>
<dbReference type="Pfam" id="PF03765">
    <property type="entry name" value="CRAL_TRIO_N"/>
    <property type="match status" value="1"/>
</dbReference>
<keyword evidence="2" id="KW-0812">Transmembrane</keyword>
<gene>
    <name evidence="5" type="ORF">TrVE_jg14516</name>
</gene>
<dbReference type="InterPro" id="IPR011993">
    <property type="entry name" value="PH-like_dom_sf"/>
</dbReference>